<dbReference type="Proteomes" id="UP000198327">
    <property type="component" value="Unassembled WGS sequence"/>
</dbReference>
<reference evidence="4" key="1">
    <citation type="submission" date="2017-06" db="EMBL/GenBank/DDBJ databases">
        <authorList>
            <person name="Varghese N."/>
            <person name="Submissions S."/>
        </authorList>
    </citation>
    <scope>NUCLEOTIDE SEQUENCE [LARGE SCALE GENOMIC DNA]</scope>
    <source>
        <strain evidence="4">JCM 23211</strain>
    </source>
</reference>
<evidence type="ECO:0000313" key="4">
    <source>
        <dbReference type="Proteomes" id="UP000198327"/>
    </source>
</evidence>
<proteinExistence type="predicted"/>
<feature type="domain" description="Alpha/beta hydrolase fold-3" evidence="2">
    <location>
        <begin position="57"/>
        <end position="253"/>
    </location>
</feature>
<dbReference type="GO" id="GO:0016787">
    <property type="term" value="F:hydrolase activity"/>
    <property type="evidence" value="ECO:0007669"/>
    <property type="project" value="UniProtKB-KW"/>
</dbReference>
<dbReference type="EMBL" id="FZOW01000015">
    <property type="protein sequence ID" value="SNT36941.1"/>
    <property type="molecule type" value="Genomic_DNA"/>
</dbReference>
<dbReference type="InterPro" id="IPR050300">
    <property type="entry name" value="GDXG_lipolytic_enzyme"/>
</dbReference>
<sequence length="282" mass="30403">MDGWRSYIAAQDEAGEAALGTFAASVDADVEEIEVDGVTVYVSTPRDLPADDQAVYLDIHGGALLWGGGPSCRYMSAITAGMTQSRVWSPDYRLPPDHPFPAGIDDCLTVYRALLRQRQPENIVVGGASAGGNLAASALLRARDEGTVLPAGIVLLTPEIDLTESGDSFNTMLGIDTGLTDRLMPANLVYAGGHDLSHPYLSPLFGDFAAGFPPAFLQSGTRDLFLSNTVRMHEALRNEDVPADLFIQDAATHIGFAFGPEANNRNRLLRKFLDDHWIRSVD</sequence>
<dbReference type="PANTHER" id="PTHR48081">
    <property type="entry name" value="AB HYDROLASE SUPERFAMILY PROTEIN C4A8.06C"/>
    <property type="match status" value="1"/>
</dbReference>
<evidence type="ECO:0000313" key="3">
    <source>
        <dbReference type="EMBL" id="SNT36941.1"/>
    </source>
</evidence>
<evidence type="ECO:0000256" key="1">
    <source>
        <dbReference type="ARBA" id="ARBA00022801"/>
    </source>
</evidence>
<name>A0A239M2N0_9NOCA</name>
<keyword evidence="1" id="KW-0378">Hydrolase</keyword>
<dbReference type="PANTHER" id="PTHR48081:SF8">
    <property type="entry name" value="ALPHA_BETA HYDROLASE FOLD-3 DOMAIN-CONTAINING PROTEIN-RELATED"/>
    <property type="match status" value="1"/>
</dbReference>
<dbReference type="SUPFAM" id="SSF53474">
    <property type="entry name" value="alpha/beta-Hydrolases"/>
    <property type="match status" value="1"/>
</dbReference>
<dbReference type="AlphaFoldDB" id="A0A239M2N0"/>
<dbReference type="InterPro" id="IPR013094">
    <property type="entry name" value="AB_hydrolase_3"/>
</dbReference>
<accession>A0A239M2N0</accession>
<keyword evidence="4" id="KW-1185">Reference proteome</keyword>
<protein>
    <submittedName>
        <fullName evidence="3">Acetyl esterase/lipase</fullName>
    </submittedName>
</protein>
<dbReference type="RefSeq" id="WP_217899977.1">
    <property type="nucleotide sequence ID" value="NZ_FZOW01000015.1"/>
</dbReference>
<dbReference type="Pfam" id="PF07859">
    <property type="entry name" value="Abhydrolase_3"/>
    <property type="match status" value="1"/>
</dbReference>
<dbReference type="Gene3D" id="3.40.50.1820">
    <property type="entry name" value="alpha/beta hydrolase"/>
    <property type="match status" value="1"/>
</dbReference>
<evidence type="ECO:0000259" key="2">
    <source>
        <dbReference type="Pfam" id="PF07859"/>
    </source>
</evidence>
<gene>
    <name evidence="3" type="ORF">SAMN05421642_115123</name>
</gene>
<organism evidence="3 4">
    <name type="scientific">Rhodococcoides kyotonense</name>
    <dbReference type="NCBI Taxonomy" id="398843"/>
    <lineage>
        <taxon>Bacteria</taxon>
        <taxon>Bacillati</taxon>
        <taxon>Actinomycetota</taxon>
        <taxon>Actinomycetes</taxon>
        <taxon>Mycobacteriales</taxon>
        <taxon>Nocardiaceae</taxon>
        <taxon>Rhodococcoides</taxon>
    </lineage>
</organism>
<dbReference type="InterPro" id="IPR029058">
    <property type="entry name" value="AB_hydrolase_fold"/>
</dbReference>